<dbReference type="AlphaFoldDB" id="A0A412I692"/>
<keyword evidence="1" id="KW-0472">Membrane</keyword>
<feature type="transmembrane region" description="Helical" evidence="1">
    <location>
        <begin position="254"/>
        <end position="271"/>
    </location>
</feature>
<feature type="transmembrane region" description="Helical" evidence="1">
    <location>
        <begin position="215"/>
        <end position="242"/>
    </location>
</feature>
<feature type="transmembrane region" description="Helical" evidence="1">
    <location>
        <begin position="394"/>
        <end position="411"/>
    </location>
</feature>
<protein>
    <submittedName>
        <fullName evidence="2">O-antigen polysaccharide polymerase Wzy</fullName>
    </submittedName>
</protein>
<feature type="transmembrane region" description="Helical" evidence="1">
    <location>
        <begin position="29"/>
        <end position="47"/>
    </location>
</feature>
<feature type="transmembrane region" description="Helical" evidence="1">
    <location>
        <begin position="59"/>
        <end position="77"/>
    </location>
</feature>
<evidence type="ECO:0000313" key="3">
    <source>
        <dbReference type="Proteomes" id="UP000283341"/>
    </source>
</evidence>
<evidence type="ECO:0000256" key="1">
    <source>
        <dbReference type="SAM" id="Phobius"/>
    </source>
</evidence>
<dbReference type="Proteomes" id="UP000283341">
    <property type="component" value="Unassembled WGS sequence"/>
</dbReference>
<gene>
    <name evidence="2" type="ORF">DWX97_23695</name>
</gene>
<dbReference type="RefSeq" id="WP_118403807.1">
    <property type="nucleotide sequence ID" value="NZ_JADNFX010000039.1"/>
</dbReference>
<feature type="transmembrane region" description="Helical" evidence="1">
    <location>
        <begin position="361"/>
        <end position="382"/>
    </location>
</feature>
<feature type="transmembrane region" description="Helical" evidence="1">
    <location>
        <begin position="417"/>
        <end position="435"/>
    </location>
</feature>
<keyword evidence="1" id="KW-1133">Transmembrane helix</keyword>
<organism evidence="2 3">
    <name type="scientific">Bacteroides cellulosilyticus</name>
    <dbReference type="NCBI Taxonomy" id="246787"/>
    <lineage>
        <taxon>Bacteria</taxon>
        <taxon>Pseudomonadati</taxon>
        <taxon>Bacteroidota</taxon>
        <taxon>Bacteroidia</taxon>
        <taxon>Bacteroidales</taxon>
        <taxon>Bacteroidaceae</taxon>
        <taxon>Bacteroides</taxon>
    </lineage>
</organism>
<sequence>MKRLFCISFLSIFSFYLSFIYYDYDVFDLLFLVPNYCLSLFCLLNLFPENEYKYSFNNIFYVFYYFFFGIAPVFQYMEKVNIWGGILFTEEDYILTTIISLISLVVYRYLNHLFRKRSEKRMRQISNMNSNLYSLESVNSWVLVIISLFSFFVYFKLVDFDVLRLLIRGGDEIEMTSSSTSTSSYLLITKFIRPMSVASLLIFKMLDKKNIVVEVLLWVILLLANSPLGMARFSVAAFYVPILFLYSSKLKKKYNFSILLVFSILIVFPFLNQFRYWGEGDITIGFNFDMFLVGHFDSFQMFMRVIKEDIITYGRQLLGVFFFFFPRSLWPDKPIGSGHFVAGESDLYFDNVSMNFLGEGYLNGGFGGIILFLFFIAWFNAYMDTRFWKSDPKNIFKVNYYLLLGMEFVILRGQLMSFYPIAIGYVCSAFFVYKISKIHFYTKSKFI</sequence>
<dbReference type="EMBL" id="QRVJ01000035">
    <property type="protein sequence ID" value="RGS32533.1"/>
    <property type="molecule type" value="Genomic_DNA"/>
</dbReference>
<reference evidence="2 3" key="1">
    <citation type="submission" date="2018-08" db="EMBL/GenBank/DDBJ databases">
        <title>A genome reference for cultivated species of the human gut microbiota.</title>
        <authorList>
            <person name="Zou Y."/>
            <person name="Xue W."/>
            <person name="Luo G."/>
        </authorList>
    </citation>
    <scope>NUCLEOTIDE SEQUENCE [LARGE SCALE GENOMIC DNA]</scope>
    <source>
        <strain evidence="2 3">AF22-3AC</strain>
    </source>
</reference>
<keyword evidence="1" id="KW-0812">Transmembrane</keyword>
<proteinExistence type="predicted"/>
<accession>A0A412I692</accession>
<feature type="transmembrane region" description="Helical" evidence="1">
    <location>
        <begin position="93"/>
        <end position="110"/>
    </location>
</feature>
<feature type="transmembrane region" description="Helical" evidence="1">
    <location>
        <begin position="131"/>
        <end position="155"/>
    </location>
</feature>
<comment type="caution">
    <text evidence="2">The sequence shown here is derived from an EMBL/GenBank/DDBJ whole genome shotgun (WGS) entry which is preliminary data.</text>
</comment>
<name>A0A412I692_9BACE</name>
<evidence type="ECO:0000313" key="2">
    <source>
        <dbReference type="EMBL" id="RGS32533.1"/>
    </source>
</evidence>